<dbReference type="AlphaFoldDB" id="A0A5E4LSH5"/>
<sequence>MRNEKGMTMSDERVTFPAVEANVPVAAALSEAQKIKKGICPSCDGNLVFQEGCKVCYSCGWGGCE</sequence>
<comment type="caution">
    <text evidence="1">The sequence shown here is derived from an EMBL/GenBank/DDBJ whole genome shotgun (WGS) entry which is preliminary data.</text>
</comment>
<dbReference type="EMBL" id="CABMJJ010000009">
    <property type="protein sequence ID" value="VVC04098.1"/>
    <property type="molecule type" value="Genomic_DNA"/>
</dbReference>
<reference evidence="1 2" key="1">
    <citation type="submission" date="2019-08" db="EMBL/GenBank/DDBJ databases">
        <authorList>
            <person name="Vazquez-Campos X."/>
        </authorList>
    </citation>
    <scope>NUCLEOTIDE SEQUENCE [LARGE SCALE GENOMIC DNA]</scope>
    <source>
        <strain evidence="1">LFW-283_2</strain>
    </source>
</reference>
<dbReference type="Proteomes" id="UP000789941">
    <property type="component" value="Unassembled WGS sequence"/>
</dbReference>
<evidence type="ECO:0000313" key="2">
    <source>
        <dbReference type="Proteomes" id="UP000789941"/>
    </source>
</evidence>
<organism evidence="1 2">
    <name type="scientific">Candidatus Bilamarchaeum dharawalense</name>
    <dbReference type="NCBI Taxonomy" id="2885759"/>
    <lineage>
        <taxon>Archaea</taxon>
        <taxon>Candidatus Micrarchaeota</taxon>
        <taxon>Candidatus Micrarchaeia</taxon>
        <taxon>Candidatus Anstonellales</taxon>
        <taxon>Candidatus Bilamarchaeaceae</taxon>
        <taxon>Candidatus Bilamarchaeum</taxon>
    </lineage>
</organism>
<protein>
    <submittedName>
        <fullName evidence="1">Uncharacterized protein</fullName>
    </submittedName>
</protein>
<gene>
    <name evidence="1" type="ORF">LFW2832_00733</name>
</gene>
<accession>A0A5E4LSH5</accession>
<evidence type="ECO:0000313" key="1">
    <source>
        <dbReference type="EMBL" id="VVC04098.1"/>
    </source>
</evidence>
<proteinExistence type="predicted"/>
<name>A0A5E4LSH5_9ARCH</name>